<dbReference type="InterPro" id="IPR005467">
    <property type="entry name" value="His_kinase_dom"/>
</dbReference>
<dbReference type="Gene3D" id="1.10.287.130">
    <property type="match status" value="1"/>
</dbReference>
<dbReference type="EMBL" id="BAAAMU010000063">
    <property type="protein sequence ID" value="GAA1660801.1"/>
    <property type="molecule type" value="Genomic_DNA"/>
</dbReference>
<dbReference type="PROSITE" id="PS50109">
    <property type="entry name" value="HIS_KIN"/>
    <property type="match status" value="1"/>
</dbReference>
<feature type="region of interest" description="Disordered" evidence="13">
    <location>
        <begin position="78"/>
        <end position="136"/>
    </location>
</feature>
<dbReference type="InterPro" id="IPR003594">
    <property type="entry name" value="HATPase_dom"/>
</dbReference>
<protein>
    <recommendedName>
        <fullName evidence="3">histidine kinase</fullName>
        <ecNumber evidence="3">2.7.13.3</ecNumber>
    </recommendedName>
</protein>
<sequence length="472" mass="49669">MAALITVACCAVAAVVGVLVHRMTLERTMRLGEDRALTDVATVAAQYRTGAAPEQPVPWTDWIRDPAELPAALRARLPAEQPTEDPTVSSPGSSPGSSPDSSTAAPAESSTGSPTPSPTGSPAWTPDGSAVTWYDDQKPDQPWMWAALRVHGGFVATSKIDMSSDLAGLRALDRAMVLAALTALAVVVPLSALLAEPANRRLRRVAVTARRIAAGDLDARVATTKPLGSGRRDGVSATKRPGRGDEIADIAVAVDSMAASLQHRLLAEQRFTADVAHDLRTPIMGLVAAAELLDEGEATDLVRDRVQVLRSLVEDLLEVSRLDAGAEVAERVRVPLAELAAQSAERVGVEARVVTSAGGEPVAVTDPRRLDRIVANLVLNARRHGEPPVLITVRDHLVEIRDHGPGYPQELLAEGPRRFRTGAAERGRGHGLGLTIALGQAGVIGAELTLANAEDGGALATLRLPRRDPDAS</sequence>
<keyword evidence="11 14" id="KW-1133">Transmembrane helix</keyword>
<keyword evidence="7 14" id="KW-0812">Transmembrane</keyword>
<evidence type="ECO:0000256" key="1">
    <source>
        <dbReference type="ARBA" id="ARBA00000085"/>
    </source>
</evidence>
<accession>A0ABP4RS08</accession>
<dbReference type="PROSITE" id="PS50885">
    <property type="entry name" value="HAMP"/>
    <property type="match status" value="1"/>
</dbReference>
<dbReference type="Pfam" id="PF00512">
    <property type="entry name" value="HisKA"/>
    <property type="match status" value="1"/>
</dbReference>
<keyword evidence="18" id="KW-1185">Reference proteome</keyword>
<evidence type="ECO:0000256" key="11">
    <source>
        <dbReference type="ARBA" id="ARBA00022989"/>
    </source>
</evidence>
<evidence type="ECO:0000256" key="8">
    <source>
        <dbReference type="ARBA" id="ARBA00022741"/>
    </source>
</evidence>
<evidence type="ECO:0000256" key="2">
    <source>
        <dbReference type="ARBA" id="ARBA00004651"/>
    </source>
</evidence>
<evidence type="ECO:0000313" key="17">
    <source>
        <dbReference type="EMBL" id="GAA1660801.1"/>
    </source>
</evidence>
<keyword evidence="6" id="KW-0808">Transferase</keyword>
<comment type="catalytic activity">
    <reaction evidence="1">
        <text>ATP + protein L-histidine = ADP + protein N-phospho-L-histidine.</text>
        <dbReference type="EC" id="2.7.13.3"/>
    </reaction>
</comment>
<comment type="subcellular location">
    <subcellularLocation>
        <location evidence="2">Cell membrane</location>
        <topology evidence="2">Multi-pass membrane protein</topology>
    </subcellularLocation>
</comment>
<reference evidence="18" key="1">
    <citation type="journal article" date="2019" name="Int. J. Syst. Evol. Microbiol.">
        <title>The Global Catalogue of Microorganisms (GCM) 10K type strain sequencing project: providing services to taxonomists for standard genome sequencing and annotation.</title>
        <authorList>
            <consortium name="The Broad Institute Genomics Platform"/>
            <consortium name="The Broad Institute Genome Sequencing Center for Infectious Disease"/>
            <person name="Wu L."/>
            <person name="Ma J."/>
        </authorList>
    </citation>
    <scope>NUCLEOTIDE SEQUENCE [LARGE SCALE GENOMIC DNA]</scope>
    <source>
        <strain evidence="18">JCM 13929</strain>
    </source>
</reference>
<dbReference type="CDD" id="cd00082">
    <property type="entry name" value="HisKA"/>
    <property type="match status" value="1"/>
</dbReference>
<evidence type="ECO:0000256" key="12">
    <source>
        <dbReference type="ARBA" id="ARBA00023012"/>
    </source>
</evidence>
<dbReference type="InterPro" id="IPR036097">
    <property type="entry name" value="HisK_dim/P_sf"/>
</dbReference>
<feature type="domain" description="Histidine kinase" evidence="15">
    <location>
        <begin position="274"/>
        <end position="468"/>
    </location>
</feature>
<dbReference type="PANTHER" id="PTHR44936">
    <property type="entry name" value="SENSOR PROTEIN CREC"/>
    <property type="match status" value="1"/>
</dbReference>
<dbReference type="InterPro" id="IPR003661">
    <property type="entry name" value="HisK_dim/P_dom"/>
</dbReference>
<evidence type="ECO:0000256" key="14">
    <source>
        <dbReference type="SAM" id="Phobius"/>
    </source>
</evidence>
<evidence type="ECO:0000256" key="4">
    <source>
        <dbReference type="ARBA" id="ARBA00022475"/>
    </source>
</evidence>
<feature type="transmembrane region" description="Helical" evidence="14">
    <location>
        <begin position="175"/>
        <end position="195"/>
    </location>
</feature>
<feature type="domain" description="HAMP" evidence="16">
    <location>
        <begin position="196"/>
        <end position="266"/>
    </location>
</feature>
<keyword evidence="9" id="KW-0418">Kinase</keyword>
<evidence type="ECO:0000313" key="18">
    <source>
        <dbReference type="Proteomes" id="UP001500064"/>
    </source>
</evidence>
<comment type="caution">
    <text evidence="17">The sequence shown here is derived from an EMBL/GenBank/DDBJ whole genome shotgun (WGS) entry which is preliminary data.</text>
</comment>
<dbReference type="Gene3D" id="3.30.565.10">
    <property type="entry name" value="Histidine kinase-like ATPase, C-terminal domain"/>
    <property type="match status" value="1"/>
</dbReference>
<dbReference type="Gene3D" id="6.10.340.10">
    <property type="match status" value="1"/>
</dbReference>
<evidence type="ECO:0000256" key="7">
    <source>
        <dbReference type="ARBA" id="ARBA00022692"/>
    </source>
</evidence>
<organism evidence="17 18">
    <name type="scientific">Nonomuraea maheshkhaliensis</name>
    <dbReference type="NCBI Taxonomy" id="419590"/>
    <lineage>
        <taxon>Bacteria</taxon>
        <taxon>Bacillati</taxon>
        <taxon>Actinomycetota</taxon>
        <taxon>Actinomycetes</taxon>
        <taxon>Streptosporangiales</taxon>
        <taxon>Streptosporangiaceae</taxon>
        <taxon>Nonomuraea</taxon>
    </lineage>
</organism>
<dbReference type="SMART" id="SM00388">
    <property type="entry name" value="HisKA"/>
    <property type="match status" value="1"/>
</dbReference>
<keyword evidence="14" id="KW-0472">Membrane</keyword>
<gene>
    <name evidence="17" type="ORF">GCM10009733_068240</name>
</gene>
<evidence type="ECO:0000256" key="13">
    <source>
        <dbReference type="SAM" id="MobiDB-lite"/>
    </source>
</evidence>
<dbReference type="EC" id="2.7.13.3" evidence="3"/>
<evidence type="ECO:0000256" key="6">
    <source>
        <dbReference type="ARBA" id="ARBA00022679"/>
    </source>
</evidence>
<name>A0ABP4RS08_9ACTN</name>
<dbReference type="SMART" id="SM00387">
    <property type="entry name" value="HATPase_c"/>
    <property type="match status" value="1"/>
</dbReference>
<dbReference type="InterPro" id="IPR003660">
    <property type="entry name" value="HAMP_dom"/>
</dbReference>
<dbReference type="Pfam" id="PF02518">
    <property type="entry name" value="HATPase_c"/>
    <property type="match status" value="1"/>
</dbReference>
<dbReference type="Proteomes" id="UP001500064">
    <property type="component" value="Unassembled WGS sequence"/>
</dbReference>
<proteinExistence type="predicted"/>
<dbReference type="SUPFAM" id="SSF47384">
    <property type="entry name" value="Homodimeric domain of signal transducing histidine kinase"/>
    <property type="match status" value="1"/>
</dbReference>
<keyword evidence="4" id="KW-1003">Cell membrane</keyword>
<evidence type="ECO:0000256" key="9">
    <source>
        <dbReference type="ARBA" id="ARBA00022777"/>
    </source>
</evidence>
<dbReference type="CDD" id="cd06225">
    <property type="entry name" value="HAMP"/>
    <property type="match status" value="1"/>
</dbReference>
<evidence type="ECO:0000256" key="10">
    <source>
        <dbReference type="ARBA" id="ARBA00022840"/>
    </source>
</evidence>
<dbReference type="InterPro" id="IPR050980">
    <property type="entry name" value="2C_sensor_his_kinase"/>
</dbReference>
<keyword evidence="10" id="KW-0067">ATP-binding</keyword>
<dbReference type="Pfam" id="PF00672">
    <property type="entry name" value="HAMP"/>
    <property type="match status" value="1"/>
</dbReference>
<dbReference type="SMART" id="SM00304">
    <property type="entry name" value="HAMP"/>
    <property type="match status" value="1"/>
</dbReference>
<dbReference type="SUPFAM" id="SSF55874">
    <property type="entry name" value="ATPase domain of HSP90 chaperone/DNA topoisomerase II/histidine kinase"/>
    <property type="match status" value="1"/>
</dbReference>
<evidence type="ECO:0000256" key="3">
    <source>
        <dbReference type="ARBA" id="ARBA00012438"/>
    </source>
</evidence>
<evidence type="ECO:0000259" key="15">
    <source>
        <dbReference type="PROSITE" id="PS50109"/>
    </source>
</evidence>
<feature type="compositionally biased region" description="Low complexity" evidence="13">
    <location>
        <begin position="78"/>
        <end position="126"/>
    </location>
</feature>
<keyword evidence="8" id="KW-0547">Nucleotide-binding</keyword>
<evidence type="ECO:0000259" key="16">
    <source>
        <dbReference type="PROSITE" id="PS50885"/>
    </source>
</evidence>
<evidence type="ECO:0000256" key="5">
    <source>
        <dbReference type="ARBA" id="ARBA00022553"/>
    </source>
</evidence>
<keyword evidence="12" id="KW-0902">Two-component regulatory system</keyword>
<dbReference type="PANTHER" id="PTHR44936:SF9">
    <property type="entry name" value="SENSOR PROTEIN CREC"/>
    <property type="match status" value="1"/>
</dbReference>
<keyword evidence="5" id="KW-0597">Phosphoprotein</keyword>
<dbReference type="InterPro" id="IPR036890">
    <property type="entry name" value="HATPase_C_sf"/>
</dbReference>